<dbReference type="GeneID" id="18162983"/>
<gene>
    <name evidence="2" type="ORF">CCM_00950</name>
</gene>
<accession>G3J7C4</accession>
<dbReference type="VEuPathDB" id="FungiDB:CCM_00950"/>
<feature type="region of interest" description="Disordered" evidence="1">
    <location>
        <begin position="167"/>
        <end position="186"/>
    </location>
</feature>
<dbReference type="HOGENOM" id="CLU_1049798_0_0_1"/>
<dbReference type="AlphaFoldDB" id="G3J7C4"/>
<dbReference type="Proteomes" id="UP000001610">
    <property type="component" value="Unassembled WGS sequence"/>
</dbReference>
<dbReference type="InParanoid" id="G3J7C4"/>
<protein>
    <submittedName>
        <fullName evidence="2">Uncharacterized protein</fullName>
    </submittedName>
</protein>
<evidence type="ECO:0000256" key="1">
    <source>
        <dbReference type="SAM" id="MobiDB-lite"/>
    </source>
</evidence>
<dbReference type="EMBL" id="JH126399">
    <property type="protein sequence ID" value="EGX96294.1"/>
    <property type="molecule type" value="Genomic_DNA"/>
</dbReference>
<proteinExistence type="predicted"/>
<reference evidence="2 3" key="1">
    <citation type="journal article" date="2011" name="Genome Biol.">
        <title>Genome sequence of the insect pathogenic fungus Cordyceps militaris, a valued traditional Chinese medicine.</title>
        <authorList>
            <person name="Zheng P."/>
            <person name="Xia Y."/>
            <person name="Xiao G."/>
            <person name="Xiong C."/>
            <person name="Hu X."/>
            <person name="Zhang S."/>
            <person name="Zheng H."/>
            <person name="Huang Y."/>
            <person name="Zhou Y."/>
            <person name="Wang S."/>
            <person name="Zhao G.P."/>
            <person name="Liu X."/>
            <person name="St Leger R.J."/>
            <person name="Wang C."/>
        </authorList>
    </citation>
    <scope>NUCLEOTIDE SEQUENCE [LARGE SCALE GENOMIC DNA]</scope>
    <source>
        <strain evidence="2 3">CM01</strain>
    </source>
</reference>
<organism evidence="2 3">
    <name type="scientific">Cordyceps militaris (strain CM01)</name>
    <name type="common">Caterpillar fungus</name>
    <dbReference type="NCBI Taxonomy" id="983644"/>
    <lineage>
        <taxon>Eukaryota</taxon>
        <taxon>Fungi</taxon>
        <taxon>Dikarya</taxon>
        <taxon>Ascomycota</taxon>
        <taxon>Pezizomycotina</taxon>
        <taxon>Sordariomycetes</taxon>
        <taxon>Hypocreomycetidae</taxon>
        <taxon>Hypocreales</taxon>
        <taxon>Cordycipitaceae</taxon>
        <taxon>Cordyceps</taxon>
    </lineage>
</organism>
<evidence type="ECO:0000313" key="3">
    <source>
        <dbReference type="Proteomes" id="UP000001610"/>
    </source>
</evidence>
<sequence>MSIEQIVSQPPLIDVSDPLKDNPWTLGLLKQQLPLPLRMQYKPSLTTLLAGNRHPSRHFVQSAKWEGGSHACNKPCNILIAPPKRSDLSSSSDHKQFLSFFAREHPCFLVANAVALAFISQQQVLSIVPAFPSHYSFSRHRLVHCPPPSHREPASAVTVANLHARAVRQRSHVGDRTNNRNKRKAAQYDGGGWRLVTLILTKQRRERRINRGALGPSGNAQNLGSLVGAQADVGALTEPMQPSREYTALRHPATSTDRLGWNHLQ</sequence>
<keyword evidence="3" id="KW-1185">Reference proteome</keyword>
<name>G3J7C4_CORMM</name>
<dbReference type="RefSeq" id="XP_006666171.1">
    <property type="nucleotide sequence ID" value="XM_006666108.1"/>
</dbReference>
<dbReference type="KEGG" id="cmt:CCM_00950"/>
<evidence type="ECO:0000313" key="2">
    <source>
        <dbReference type="EMBL" id="EGX96294.1"/>
    </source>
</evidence>